<accession>A0A139A933</accession>
<keyword evidence="2" id="KW-1185">Reference proteome</keyword>
<sequence length="160" mass="17032">MATITTQWKLRGNWGGNRVGIANYHQVENGQIFLCVGVMLTPSIGRTPPVPSSVQCRIGMSVALSTVIPNQNFSVGGNTSGDVVGVGAGRVVVVVNEDKVRVVPDTAVSAAHPVVAATEAFDDRVEINRYTPPATAPGTTKMVMMMMANGSRMRYLKARM</sequence>
<gene>
    <name evidence="1" type="ORF">M427DRAFT_383472</name>
</gene>
<dbReference type="Proteomes" id="UP000070544">
    <property type="component" value="Unassembled WGS sequence"/>
</dbReference>
<evidence type="ECO:0000313" key="2">
    <source>
        <dbReference type="Proteomes" id="UP000070544"/>
    </source>
</evidence>
<evidence type="ECO:0000313" key="1">
    <source>
        <dbReference type="EMBL" id="KXS13169.1"/>
    </source>
</evidence>
<dbReference type="EMBL" id="KQ965781">
    <property type="protein sequence ID" value="KXS13169.1"/>
    <property type="molecule type" value="Genomic_DNA"/>
</dbReference>
<name>A0A139A933_GONPJ</name>
<organism evidence="1 2">
    <name type="scientific">Gonapodya prolifera (strain JEL478)</name>
    <name type="common">Monoblepharis prolifera</name>
    <dbReference type="NCBI Taxonomy" id="1344416"/>
    <lineage>
        <taxon>Eukaryota</taxon>
        <taxon>Fungi</taxon>
        <taxon>Fungi incertae sedis</taxon>
        <taxon>Chytridiomycota</taxon>
        <taxon>Chytridiomycota incertae sedis</taxon>
        <taxon>Monoblepharidomycetes</taxon>
        <taxon>Monoblepharidales</taxon>
        <taxon>Gonapodyaceae</taxon>
        <taxon>Gonapodya</taxon>
    </lineage>
</organism>
<protein>
    <submittedName>
        <fullName evidence="1">Uncharacterized protein</fullName>
    </submittedName>
</protein>
<dbReference type="AlphaFoldDB" id="A0A139A933"/>
<proteinExistence type="predicted"/>
<reference evidence="1 2" key="1">
    <citation type="journal article" date="2015" name="Genome Biol. Evol.">
        <title>Phylogenomic analyses indicate that early fungi evolved digesting cell walls of algal ancestors of land plants.</title>
        <authorList>
            <person name="Chang Y."/>
            <person name="Wang S."/>
            <person name="Sekimoto S."/>
            <person name="Aerts A.L."/>
            <person name="Choi C."/>
            <person name="Clum A."/>
            <person name="LaButti K.M."/>
            <person name="Lindquist E.A."/>
            <person name="Yee Ngan C."/>
            <person name="Ohm R.A."/>
            <person name="Salamov A.A."/>
            <person name="Grigoriev I.V."/>
            <person name="Spatafora J.W."/>
            <person name="Berbee M.L."/>
        </authorList>
    </citation>
    <scope>NUCLEOTIDE SEQUENCE [LARGE SCALE GENOMIC DNA]</scope>
    <source>
        <strain evidence="1 2">JEL478</strain>
    </source>
</reference>